<dbReference type="AlphaFoldDB" id="A0AAV2CFU5"/>
<feature type="compositionally biased region" description="Basic and acidic residues" evidence="1">
    <location>
        <begin position="61"/>
        <end position="71"/>
    </location>
</feature>
<feature type="region of interest" description="Disordered" evidence="1">
    <location>
        <begin position="35"/>
        <end position="93"/>
    </location>
</feature>
<sequence>MIAAEIEAIINPAIMMGNEMGSAEIPNESVARERKNPNLIDSLTGADETSPSGLRFVGGEADGKRERKEGQDSQGVKGRATNSVPAKGAQARAGFASAVGDSRII</sequence>
<name>A0AAV2CFU5_9ROSI</name>
<dbReference type="Proteomes" id="UP001497516">
    <property type="component" value="Chromosome 1"/>
</dbReference>
<dbReference type="EMBL" id="OZ034813">
    <property type="protein sequence ID" value="CAL1355422.1"/>
    <property type="molecule type" value="Genomic_DNA"/>
</dbReference>
<protein>
    <submittedName>
        <fullName evidence="2">Uncharacterized protein</fullName>
    </submittedName>
</protein>
<proteinExistence type="predicted"/>
<keyword evidence="3" id="KW-1185">Reference proteome</keyword>
<evidence type="ECO:0000256" key="1">
    <source>
        <dbReference type="SAM" id="MobiDB-lite"/>
    </source>
</evidence>
<gene>
    <name evidence="2" type="ORF">LTRI10_LOCUS3188</name>
</gene>
<reference evidence="2 3" key="1">
    <citation type="submission" date="2024-04" db="EMBL/GenBank/DDBJ databases">
        <authorList>
            <person name="Fracassetti M."/>
        </authorList>
    </citation>
    <scope>NUCLEOTIDE SEQUENCE [LARGE SCALE GENOMIC DNA]</scope>
</reference>
<organism evidence="2 3">
    <name type="scientific">Linum trigynum</name>
    <dbReference type="NCBI Taxonomy" id="586398"/>
    <lineage>
        <taxon>Eukaryota</taxon>
        <taxon>Viridiplantae</taxon>
        <taxon>Streptophyta</taxon>
        <taxon>Embryophyta</taxon>
        <taxon>Tracheophyta</taxon>
        <taxon>Spermatophyta</taxon>
        <taxon>Magnoliopsida</taxon>
        <taxon>eudicotyledons</taxon>
        <taxon>Gunneridae</taxon>
        <taxon>Pentapetalae</taxon>
        <taxon>rosids</taxon>
        <taxon>fabids</taxon>
        <taxon>Malpighiales</taxon>
        <taxon>Linaceae</taxon>
        <taxon>Linum</taxon>
    </lineage>
</organism>
<evidence type="ECO:0000313" key="2">
    <source>
        <dbReference type="EMBL" id="CAL1355422.1"/>
    </source>
</evidence>
<evidence type="ECO:0000313" key="3">
    <source>
        <dbReference type="Proteomes" id="UP001497516"/>
    </source>
</evidence>
<accession>A0AAV2CFU5</accession>